<evidence type="ECO:0000313" key="9">
    <source>
        <dbReference type="EMBL" id="GLS92379.1"/>
    </source>
</evidence>
<dbReference type="Proteomes" id="UP001157353">
    <property type="component" value="Unassembled WGS sequence"/>
</dbReference>
<dbReference type="PANTHER" id="PTHR43744:SF4">
    <property type="entry name" value="OSMOPROTECTIVE COMPOUNDS UPTAKE PERMEASE PROTEIN GGTD"/>
    <property type="match status" value="1"/>
</dbReference>
<keyword evidence="6 7" id="KW-0472">Membrane</keyword>
<sequence length="393" mass="43219">MANNKFSSGLMLSLRQLRRSPLMIVVHLSVLFLVILWTFPTAGLLISSFRDKDQLAVSGWWQSLSSSEQNIIGRTSAPDQQVLLDGKYVLSGTIEGFALQDTILRFGWTSKQPEAYQVNTIASMKNAGTLTVSSDGQYTMTSLVPFTGSRGKRVFYTQLTSPKFTLDNYVEVLNSEGIGQSFINSLTVTIPATIIPILIAAFAAYALSWMRLPGRGLLIALVVGLLVVPLQMSLIPLLQLYNTIGSYFGVSAKTYFGIWLAHTGFGLPLAIYLLRNYIAGLPKEIIESARVDGANDFEIFVKIILPLSFPALASFAIFQFLWVWNDLLVATVFLGNGEHELVLTGRLRELLGSRGGNWEILTASAFVSIAVPLTVFFTLQRYLVRGLLSGSVK</sequence>
<evidence type="ECO:0000256" key="2">
    <source>
        <dbReference type="ARBA" id="ARBA00022448"/>
    </source>
</evidence>
<dbReference type="InterPro" id="IPR000515">
    <property type="entry name" value="MetI-like"/>
</dbReference>
<evidence type="ECO:0000256" key="3">
    <source>
        <dbReference type="ARBA" id="ARBA00022475"/>
    </source>
</evidence>
<dbReference type="EMBL" id="BSPQ01000021">
    <property type="protein sequence ID" value="GLS92379.1"/>
    <property type="molecule type" value="Genomic_DNA"/>
</dbReference>
<dbReference type="CDD" id="cd06261">
    <property type="entry name" value="TM_PBP2"/>
    <property type="match status" value="1"/>
</dbReference>
<keyword evidence="2 7" id="KW-0813">Transport</keyword>
<name>A0ABQ6E545_9GAMM</name>
<dbReference type="RefSeq" id="WP_284205481.1">
    <property type="nucleotide sequence ID" value="NZ_BSPQ01000021.1"/>
</dbReference>
<dbReference type="Pfam" id="PF00528">
    <property type="entry name" value="BPD_transp_1"/>
    <property type="match status" value="1"/>
</dbReference>
<feature type="transmembrane region" description="Helical" evidence="7">
    <location>
        <begin position="21"/>
        <end position="39"/>
    </location>
</feature>
<dbReference type="InterPro" id="IPR035906">
    <property type="entry name" value="MetI-like_sf"/>
</dbReference>
<evidence type="ECO:0000256" key="6">
    <source>
        <dbReference type="ARBA" id="ARBA00023136"/>
    </source>
</evidence>
<comment type="caution">
    <text evidence="9">The sequence shown here is derived from an EMBL/GenBank/DDBJ whole genome shotgun (WGS) entry which is preliminary data.</text>
</comment>
<keyword evidence="4 7" id="KW-0812">Transmembrane</keyword>
<keyword evidence="5 7" id="KW-1133">Transmembrane helix</keyword>
<accession>A0ABQ6E545</accession>
<dbReference type="PANTHER" id="PTHR43744">
    <property type="entry name" value="ABC TRANSPORTER PERMEASE PROTEIN MG189-RELATED-RELATED"/>
    <property type="match status" value="1"/>
</dbReference>
<evidence type="ECO:0000256" key="4">
    <source>
        <dbReference type="ARBA" id="ARBA00022692"/>
    </source>
</evidence>
<organism evidence="9 10">
    <name type="scientific">Psychromonas marina</name>
    <dbReference type="NCBI Taxonomy" id="88364"/>
    <lineage>
        <taxon>Bacteria</taxon>
        <taxon>Pseudomonadati</taxon>
        <taxon>Pseudomonadota</taxon>
        <taxon>Gammaproteobacteria</taxon>
        <taxon>Alteromonadales</taxon>
        <taxon>Psychromonadaceae</taxon>
        <taxon>Psychromonas</taxon>
    </lineage>
</organism>
<keyword evidence="10" id="KW-1185">Reference proteome</keyword>
<evidence type="ECO:0000259" key="8">
    <source>
        <dbReference type="PROSITE" id="PS50928"/>
    </source>
</evidence>
<evidence type="ECO:0000256" key="5">
    <source>
        <dbReference type="ARBA" id="ARBA00022989"/>
    </source>
</evidence>
<dbReference type="SUPFAM" id="SSF161098">
    <property type="entry name" value="MetI-like"/>
    <property type="match status" value="1"/>
</dbReference>
<dbReference type="PROSITE" id="PS50928">
    <property type="entry name" value="ABC_TM1"/>
    <property type="match status" value="1"/>
</dbReference>
<dbReference type="Gene3D" id="1.10.3720.10">
    <property type="entry name" value="MetI-like"/>
    <property type="match status" value="1"/>
</dbReference>
<feature type="transmembrane region" description="Helical" evidence="7">
    <location>
        <begin position="217"/>
        <end position="238"/>
    </location>
</feature>
<evidence type="ECO:0000256" key="1">
    <source>
        <dbReference type="ARBA" id="ARBA00004651"/>
    </source>
</evidence>
<feature type="transmembrane region" description="Helical" evidence="7">
    <location>
        <begin position="258"/>
        <end position="278"/>
    </location>
</feature>
<evidence type="ECO:0000256" key="7">
    <source>
        <dbReference type="RuleBase" id="RU363032"/>
    </source>
</evidence>
<gene>
    <name evidence="9" type="primary">aglG</name>
    <name evidence="9" type="ORF">GCM10007916_34500</name>
</gene>
<protein>
    <submittedName>
        <fullName evidence="9">Alpha-glucoside transport system permease protein AglG</fullName>
    </submittedName>
</protein>
<reference evidence="10" key="1">
    <citation type="journal article" date="2019" name="Int. J. Syst. Evol. Microbiol.">
        <title>The Global Catalogue of Microorganisms (GCM) 10K type strain sequencing project: providing services to taxonomists for standard genome sequencing and annotation.</title>
        <authorList>
            <consortium name="The Broad Institute Genomics Platform"/>
            <consortium name="The Broad Institute Genome Sequencing Center for Infectious Disease"/>
            <person name="Wu L."/>
            <person name="Ma J."/>
        </authorList>
    </citation>
    <scope>NUCLEOTIDE SEQUENCE [LARGE SCALE GENOMIC DNA]</scope>
    <source>
        <strain evidence="10">NBRC 103166</strain>
    </source>
</reference>
<feature type="transmembrane region" description="Helical" evidence="7">
    <location>
        <begin position="360"/>
        <end position="379"/>
    </location>
</feature>
<keyword evidence="3" id="KW-1003">Cell membrane</keyword>
<proteinExistence type="inferred from homology"/>
<comment type="subcellular location">
    <subcellularLocation>
        <location evidence="1 7">Cell membrane</location>
        <topology evidence="1 7">Multi-pass membrane protein</topology>
    </subcellularLocation>
</comment>
<evidence type="ECO:0000313" key="10">
    <source>
        <dbReference type="Proteomes" id="UP001157353"/>
    </source>
</evidence>
<feature type="transmembrane region" description="Helical" evidence="7">
    <location>
        <begin position="182"/>
        <end position="205"/>
    </location>
</feature>
<feature type="domain" description="ABC transmembrane type-1" evidence="8">
    <location>
        <begin position="182"/>
        <end position="379"/>
    </location>
</feature>
<feature type="transmembrane region" description="Helical" evidence="7">
    <location>
        <begin position="299"/>
        <end position="324"/>
    </location>
</feature>
<comment type="similarity">
    <text evidence="7">Belongs to the binding-protein-dependent transport system permease family.</text>
</comment>